<evidence type="ECO:0008006" key="3">
    <source>
        <dbReference type="Google" id="ProtNLM"/>
    </source>
</evidence>
<dbReference type="Proteomes" id="UP000236569">
    <property type="component" value="Unassembled WGS sequence"/>
</dbReference>
<protein>
    <recommendedName>
        <fullName evidence="3">YD repeat-containing protein</fullName>
    </recommendedName>
</protein>
<reference evidence="2" key="1">
    <citation type="submission" date="2018-01" db="EMBL/GenBank/DDBJ databases">
        <title>Draft Genome Sequence of the Radioresistant Bacterium Deinococcus aerius TR0125, Isolated from the Higher Atmosphere above Japan.</title>
        <authorList>
            <person name="Satoh K."/>
            <person name="Arai H."/>
            <person name="Sanzen T."/>
            <person name="Kawaguchi Y."/>
            <person name="Hayashi H."/>
            <person name="Yokobori S."/>
            <person name="Yamagishi A."/>
            <person name="Oono Y."/>
            <person name="Narumi I."/>
        </authorList>
    </citation>
    <scope>NUCLEOTIDE SEQUENCE [LARGE SCALE GENOMIC DNA]</scope>
    <source>
        <strain evidence="2">TR0125</strain>
    </source>
</reference>
<name>A0A2I9DW92_9DEIO</name>
<dbReference type="Gene3D" id="2.180.10.10">
    <property type="entry name" value="RHS repeat-associated core"/>
    <property type="match status" value="1"/>
</dbReference>
<accession>A0A2I9DW92</accession>
<comment type="caution">
    <text evidence="1">The sequence shown here is derived from an EMBL/GenBank/DDBJ whole genome shotgun (WGS) entry which is preliminary data.</text>
</comment>
<dbReference type="AlphaFoldDB" id="A0A2I9DW92"/>
<organism evidence="1 2">
    <name type="scientific">Deinococcus aerius</name>
    <dbReference type="NCBI Taxonomy" id="200253"/>
    <lineage>
        <taxon>Bacteria</taxon>
        <taxon>Thermotogati</taxon>
        <taxon>Deinococcota</taxon>
        <taxon>Deinococci</taxon>
        <taxon>Deinococcales</taxon>
        <taxon>Deinococcaceae</taxon>
        <taxon>Deinococcus</taxon>
    </lineage>
</organism>
<evidence type="ECO:0000313" key="1">
    <source>
        <dbReference type="EMBL" id="GBF07247.1"/>
    </source>
</evidence>
<evidence type="ECO:0000313" key="2">
    <source>
        <dbReference type="Proteomes" id="UP000236569"/>
    </source>
</evidence>
<gene>
    <name evidence="1" type="ORF">DAERI_130077</name>
</gene>
<proteinExistence type="predicted"/>
<dbReference type="EMBL" id="BFAG01000013">
    <property type="protein sequence ID" value="GBF07247.1"/>
    <property type="molecule type" value="Genomic_DNA"/>
</dbReference>
<keyword evidence="2" id="KW-1185">Reference proteome</keyword>
<sequence>MPSPFSDTFHLDKIASITLTDARSSVASMKVSSTYTAGLLRREVSDMTLTVAGRSTGSRFSSTYSYSADGRLGAVDQTWDSTRSGVTTSQQVYEYDQHGRLTRVGGNEGAGTPFVTLATCAYGASTIVEEVAASGGLRAKSFEYTLDTEGRVTRYSLTLEGREDETDVTTITYRDGKIVREENRIEDTIYPIKVTVTDYNDAGLPVKEVETTYDKHMKLNYQSTRTFEYVMDASDNWVQRREYEERGDTKELAATAARVIVYVNK</sequence>